<protein>
    <submittedName>
        <fullName evidence="4">TetR/AcrR family transcriptional regulator</fullName>
    </submittedName>
</protein>
<sequence length="190" mass="20946">MARPRSEDKRNAILEAATEIVAEQGVSAPTARIAKRAGVAEGSLFTYFENKDVLLNQLYLELKSDLRHAMLDGFPAAERIAVQARHVWNGYVDWGVAHPQKRKAMSQLSVSDRISPQSKEAGMAGFSRVNTMLQESLAVGVLRDQPPAFVGAIMGSLAETTMEFILREPALAERYKNAGFEAFWAAITKH</sequence>
<dbReference type="PANTHER" id="PTHR30055">
    <property type="entry name" value="HTH-TYPE TRANSCRIPTIONAL REGULATOR RUTR"/>
    <property type="match status" value="1"/>
</dbReference>
<name>A0ABS2K225_9GAMM</name>
<organism evidence="4 5">
    <name type="scientific">Dyella flava</name>
    <dbReference type="NCBI Taxonomy" id="1920170"/>
    <lineage>
        <taxon>Bacteria</taxon>
        <taxon>Pseudomonadati</taxon>
        <taxon>Pseudomonadota</taxon>
        <taxon>Gammaproteobacteria</taxon>
        <taxon>Lysobacterales</taxon>
        <taxon>Rhodanobacteraceae</taxon>
        <taxon>Dyella</taxon>
    </lineage>
</organism>
<evidence type="ECO:0000259" key="3">
    <source>
        <dbReference type="PROSITE" id="PS50977"/>
    </source>
</evidence>
<dbReference type="InterPro" id="IPR050109">
    <property type="entry name" value="HTH-type_TetR-like_transc_reg"/>
</dbReference>
<evidence type="ECO:0000256" key="1">
    <source>
        <dbReference type="ARBA" id="ARBA00023125"/>
    </source>
</evidence>
<reference evidence="4" key="1">
    <citation type="submission" date="2020-10" db="EMBL/GenBank/DDBJ databases">
        <title>Phylogeny of dyella-like bacteria.</title>
        <authorList>
            <person name="Fu J."/>
        </authorList>
    </citation>
    <scope>NUCLEOTIDE SEQUENCE</scope>
    <source>
        <strain evidence="4">DHOC52</strain>
    </source>
</reference>
<feature type="domain" description="HTH tetR-type" evidence="3">
    <location>
        <begin position="7"/>
        <end position="66"/>
    </location>
</feature>
<evidence type="ECO:0000256" key="2">
    <source>
        <dbReference type="PROSITE-ProRule" id="PRU00335"/>
    </source>
</evidence>
<dbReference type="EMBL" id="JADIKE010000029">
    <property type="protein sequence ID" value="MBM7124813.1"/>
    <property type="molecule type" value="Genomic_DNA"/>
</dbReference>
<dbReference type="InterPro" id="IPR009057">
    <property type="entry name" value="Homeodomain-like_sf"/>
</dbReference>
<dbReference type="Proteomes" id="UP001430149">
    <property type="component" value="Unassembled WGS sequence"/>
</dbReference>
<evidence type="ECO:0000313" key="5">
    <source>
        <dbReference type="Proteomes" id="UP001430149"/>
    </source>
</evidence>
<dbReference type="PANTHER" id="PTHR30055:SF222">
    <property type="entry name" value="REGULATORY PROTEIN"/>
    <property type="match status" value="1"/>
</dbReference>
<dbReference type="RefSeq" id="WP_204680341.1">
    <property type="nucleotide sequence ID" value="NZ_BSNR01000011.1"/>
</dbReference>
<dbReference type="PRINTS" id="PR00455">
    <property type="entry name" value="HTHTETR"/>
</dbReference>
<dbReference type="PROSITE" id="PS50977">
    <property type="entry name" value="HTH_TETR_2"/>
    <property type="match status" value="1"/>
</dbReference>
<keyword evidence="5" id="KW-1185">Reference proteome</keyword>
<dbReference type="SUPFAM" id="SSF46689">
    <property type="entry name" value="Homeodomain-like"/>
    <property type="match status" value="1"/>
</dbReference>
<proteinExistence type="predicted"/>
<feature type="DNA-binding region" description="H-T-H motif" evidence="2">
    <location>
        <begin position="29"/>
        <end position="48"/>
    </location>
</feature>
<dbReference type="Pfam" id="PF00440">
    <property type="entry name" value="TetR_N"/>
    <property type="match status" value="1"/>
</dbReference>
<evidence type="ECO:0000313" key="4">
    <source>
        <dbReference type="EMBL" id="MBM7124813.1"/>
    </source>
</evidence>
<keyword evidence="1 2" id="KW-0238">DNA-binding</keyword>
<dbReference type="InterPro" id="IPR001647">
    <property type="entry name" value="HTH_TetR"/>
</dbReference>
<dbReference type="Gene3D" id="1.10.357.10">
    <property type="entry name" value="Tetracycline Repressor, domain 2"/>
    <property type="match status" value="1"/>
</dbReference>
<gene>
    <name evidence="4" type="ORF">ISP19_05420</name>
</gene>
<comment type="caution">
    <text evidence="4">The sequence shown here is derived from an EMBL/GenBank/DDBJ whole genome shotgun (WGS) entry which is preliminary data.</text>
</comment>
<accession>A0ABS2K225</accession>